<gene>
    <name evidence="2" type="ORF">GCM10010515_42090</name>
</gene>
<evidence type="ECO:0000313" key="3">
    <source>
        <dbReference type="Proteomes" id="UP000645555"/>
    </source>
</evidence>
<feature type="region of interest" description="Disordered" evidence="1">
    <location>
        <begin position="33"/>
        <end position="82"/>
    </location>
</feature>
<reference evidence="2" key="2">
    <citation type="submission" date="2020-09" db="EMBL/GenBank/DDBJ databases">
        <authorList>
            <person name="Sun Q."/>
            <person name="Ohkuma M."/>
        </authorList>
    </citation>
    <scope>NUCLEOTIDE SEQUENCE</scope>
    <source>
        <strain evidence="2">JCM 4956</strain>
    </source>
</reference>
<reference evidence="2" key="1">
    <citation type="journal article" date="2014" name="Int. J. Syst. Evol. Microbiol.">
        <title>Complete genome sequence of Corynebacterium casei LMG S-19264T (=DSM 44701T), isolated from a smear-ripened cheese.</title>
        <authorList>
            <consortium name="US DOE Joint Genome Institute (JGI-PGF)"/>
            <person name="Walter F."/>
            <person name="Albersmeier A."/>
            <person name="Kalinowski J."/>
            <person name="Ruckert C."/>
        </authorList>
    </citation>
    <scope>NUCLEOTIDE SEQUENCE</scope>
    <source>
        <strain evidence="2">JCM 4956</strain>
    </source>
</reference>
<protein>
    <submittedName>
        <fullName evidence="2">Uncharacterized protein</fullName>
    </submittedName>
</protein>
<keyword evidence="3" id="KW-1185">Reference proteome</keyword>
<dbReference type="EMBL" id="BMWD01000014">
    <property type="protein sequence ID" value="GGX70021.1"/>
    <property type="molecule type" value="Genomic_DNA"/>
</dbReference>
<accession>A0A918KNM8</accession>
<evidence type="ECO:0000256" key="1">
    <source>
        <dbReference type="SAM" id="MobiDB-lite"/>
    </source>
</evidence>
<dbReference type="AlphaFoldDB" id="A0A918KNM8"/>
<proteinExistence type="predicted"/>
<evidence type="ECO:0000313" key="2">
    <source>
        <dbReference type="EMBL" id="GGX70021.1"/>
    </source>
</evidence>
<sequence length="93" mass="10127">MARIEEFPARVSRTNCKNEPNTRRDAMVRAEWHGRRPITADGKSPVVGCEGRNDAGPGTRGARPGTVPGKSSKLGPHCPVGPQLPLRCDVRRE</sequence>
<name>A0A918KNM8_9ACTN</name>
<comment type="caution">
    <text evidence="2">The sequence shown here is derived from an EMBL/GenBank/DDBJ whole genome shotgun (WGS) entry which is preliminary data.</text>
</comment>
<dbReference type="Proteomes" id="UP000645555">
    <property type="component" value="Unassembled WGS sequence"/>
</dbReference>
<organism evidence="2 3">
    <name type="scientific">Streptomyces fructofermentans</name>
    <dbReference type="NCBI Taxonomy" id="152141"/>
    <lineage>
        <taxon>Bacteria</taxon>
        <taxon>Bacillati</taxon>
        <taxon>Actinomycetota</taxon>
        <taxon>Actinomycetes</taxon>
        <taxon>Kitasatosporales</taxon>
        <taxon>Streptomycetaceae</taxon>
        <taxon>Streptomyces</taxon>
    </lineage>
</organism>